<keyword evidence="6 10" id="KW-0812">Transmembrane</keyword>
<keyword evidence="4 10" id="KW-1003">Cell membrane</keyword>
<keyword evidence="8 10" id="KW-1133">Transmembrane helix</keyword>
<proteinExistence type="inferred from homology"/>
<dbReference type="STRING" id="1653476.THC_0347"/>
<dbReference type="GO" id="GO:0071978">
    <property type="term" value="P:bacterial-type flagellum-dependent swarming motility"/>
    <property type="evidence" value="ECO:0007669"/>
    <property type="project" value="TreeGrafter"/>
</dbReference>
<dbReference type="Pfam" id="PF03748">
    <property type="entry name" value="FliL"/>
    <property type="match status" value="1"/>
</dbReference>
<organism evidence="11 12">
    <name type="scientific">Caldimicrobium thiodismutans</name>
    <dbReference type="NCBI Taxonomy" id="1653476"/>
    <lineage>
        <taxon>Bacteria</taxon>
        <taxon>Pseudomonadati</taxon>
        <taxon>Thermodesulfobacteriota</taxon>
        <taxon>Thermodesulfobacteria</taxon>
        <taxon>Thermodesulfobacteriales</taxon>
        <taxon>Thermodesulfobacteriaceae</taxon>
        <taxon>Caldimicrobium</taxon>
    </lineage>
</organism>
<dbReference type="RefSeq" id="WP_068512456.1">
    <property type="nucleotide sequence ID" value="NZ_AP014945.1"/>
</dbReference>
<evidence type="ECO:0000256" key="5">
    <source>
        <dbReference type="ARBA" id="ARBA00022500"/>
    </source>
</evidence>
<evidence type="ECO:0000256" key="6">
    <source>
        <dbReference type="ARBA" id="ARBA00022692"/>
    </source>
</evidence>
<evidence type="ECO:0000313" key="12">
    <source>
        <dbReference type="Proteomes" id="UP000068196"/>
    </source>
</evidence>
<accession>A0A0U5AYD3</accession>
<evidence type="ECO:0000256" key="9">
    <source>
        <dbReference type="ARBA" id="ARBA00023136"/>
    </source>
</evidence>
<keyword evidence="12" id="KW-1185">Reference proteome</keyword>
<name>A0A0U5AYD3_9BACT</name>
<reference evidence="11 12" key="1">
    <citation type="journal article" date="2016" name="Int. J. Syst. Evol. Microbiol.">
        <title>Caldimicrobium thiodismutans sp. nov., a sulfur-disproportionating bacterium isolated from a hot spring, and emended description of the genus Caldimicrobium.</title>
        <authorList>
            <person name="Kojima H."/>
            <person name="Umezawa K."/>
            <person name="Fukui M."/>
        </authorList>
    </citation>
    <scope>NUCLEOTIDE SEQUENCE [LARGE SCALE GENOMIC DNA]</scope>
    <source>
        <strain evidence="11 12">TF1</strain>
    </source>
</reference>
<dbReference type="GO" id="GO:0009425">
    <property type="term" value="C:bacterial-type flagellum basal body"/>
    <property type="evidence" value="ECO:0007669"/>
    <property type="project" value="InterPro"/>
</dbReference>
<evidence type="ECO:0000256" key="10">
    <source>
        <dbReference type="RuleBase" id="RU364125"/>
    </source>
</evidence>
<evidence type="ECO:0000256" key="3">
    <source>
        <dbReference type="ARBA" id="ARBA00008281"/>
    </source>
</evidence>
<keyword evidence="11" id="KW-0282">Flagellum</keyword>
<keyword evidence="5 10" id="KW-0145">Chemotaxis</keyword>
<protein>
    <recommendedName>
        <fullName evidence="10">Flagellar protein FliL</fullName>
    </recommendedName>
</protein>
<comment type="subcellular location">
    <subcellularLocation>
        <location evidence="2">Cell membrane</location>
        <topology evidence="2">Single-pass membrane protein</topology>
    </subcellularLocation>
</comment>
<dbReference type="KEGG" id="cthi:THC_0347"/>
<dbReference type="AlphaFoldDB" id="A0A0U5AYD3"/>
<dbReference type="GO" id="GO:0006935">
    <property type="term" value="P:chemotaxis"/>
    <property type="evidence" value="ECO:0007669"/>
    <property type="project" value="UniProtKB-KW"/>
</dbReference>
<keyword evidence="11" id="KW-0969">Cilium</keyword>
<evidence type="ECO:0000256" key="4">
    <source>
        <dbReference type="ARBA" id="ARBA00022475"/>
    </source>
</evidence>
<evidence type="ECO:0000256" key="8">
    <source>
        <dbReference type="ARBA" id="ARBA00022989"/>
    </source>
</evidence>
<keyword evidence="11" id="KW-0966">Cell projection</keyword>
<dbReference type="InterPro" id="IPR005503">
    <property type="entry name" value="FliL"/>
</dbReference>
<dbReference type="PANTHER" id="PTHR35091">
    <property type="entry name" value="FLAGELLAR PROTEIN FLIL"/>
    <property type="match status" value="1"/>
</dbReference>
<evidence type="ECO:0000256" key="2">
    <source>
        <dbReference type="ARBA" id="ARBA00004162"/>
    </source>
</evidence>
<evidence type="ECO:0000256" key="7">
    <source>
        <dbReference type="ARBA" id="ARBA00022779"/>
    </source>
</evidence>
<sequence length="161" mass="17993">MAEEVKEEVKEKKGGKKKLLIFILLGFLIIGIAGAGVFVFLGKKGEEAAESKKGKKSAKPKVTFFIEYDPIIVNLMDPSGKRYLQVRMSFEVADKKVEEELKKKEPLIKDLVLSILSGKTVEEVVVPDAKEKIKAEILKKVNEALGEELVLNVYITQFIVE</sequence>
<feature type="transmembrane region" description="Helical" evidence="10">
    <location>
        <begin position="20"/>
        <end position="41"/>
    </location>
</feature>
<dbReference type="OrthoDB" id="9799777at2"/>
<comment type="function">
    <text evidence="1 10">Controls the rotational direction of flagella during chemotaxis.</text>
</comment>
<keyword evidence="7 10" id="KW-0283">Flagellar rotation</keyword>
<evidence type="ECO:0000256" key="1">
    <source>
        <dbReference type="ARBA" id="ARBA00002254"/>
    </source>
</evidence>
<dbReference type="GO" id="GO:0005886">
    <property type="term" value="C:plasma membrane"/>
    <property type="evidence" value="ECO:0007669"/>
    <property type="project" value="UniProtKB-SubCell"/>
</dbReference>
<keyword evidence="9 10" id="KW-0472">Membrane</keyword>
<dbReference type="PANTHER" id="PTHR35091:SF2">
    <property type="entry name" value="FLAGELLAR PROTEIN FLIL"/>
    <property type="match status" value="1"/>
</dbReference>
<comment type="similarity">
    <text evidence="3 10">Belongs to the FliL family.</text>
</comment>
<dbReference type="Proteomes" id="UP000068196">
    <property type="component" value="Chromosome"/>
</dbReference>
<reference evidence="12" key="2">
    <citation type="journal article" date="2016" name="Int. J. Syst. Evol. Microbiol.">
        <title>Caldimicrobium thiodismutans sp. nov., a sulfur-disproportionating bacterium isolated from a hot spring.</title>
        <authorList>
            <person name="Kojima H."/>
            <person name="Umezawa K."/>
            <person name="Fukui M."/>
        </authorList>
    </citation>
    <scope>NUCLEOTIDE SEQUENCE [LARGE SCALE GENOMIC DNA]</scope>
    <source>
        <strain evidence="12">TF1</strain>
    </source>
</reference>
<gene>
    <name evidence="11" type="ORF">THC_0347</name>
</gene>
<dbReference type="EMBL" id="AP014945">
    <property type="protein sequence ID" value="BAU22745.1"/>
    <property type="molecule type" value="Genomic_DNA"/>
</dbReference>
<evidence type="ECO:0000313" key="11">
    <source>
        <dbReference type="EMBL" id="BAU22745.1"/>
    </source>
</evidence>